<dbReference type="SMART" id="SM01011">
    <property type="entry name" value="AMP_N"/>
    <property type="match status" value="1"/>
</dbReference>
<dbReference type="EC" id="3.4.11.9" evidence="5"/>
<evidence type="ECO:0000256" key="1">
    <source>
        <dbReference type="ARBA" id="ARBA00001424"/>
    </source>
</evidence>
<organism evidence="14 15">
    <name type="scientific">Apiospora kogelbergensis</name>
    <dbReference type="NCBI Taxonomy" id="1337665"/>
    <lineage>
        <taxon>Eukaryota</taxon>
        <taxon>Fungi</taxon>
        <taxon>Dikarya</taxon>
        <taxon>Ascomycota</taxon>
        <taxon>Pezizomycotina</taxon>
        <taxon>Sordariomycetes</taxon>
        <taxon>Xylariomycetidae</taxon>
        <taxon>Amphisphaeriales</taxon>
        <taxon>Apiosporaceae</taxon>
        <taxon>Apiospora</taxon>
    </lineage>
</organism>
<dbReference type="GO" id="GO:0006508">
    <property type="term" value="P:proteolysis"/>
    <property type="evidence" value="ECO:0007669"/>
    <property type="project" value="TreeGrafter"/>
</dbReference>
<evidence type="ECO:0000256" key="3">
    <source>
        <dbReference type="ARBA" id="ARBA00002443"/>
    </source>
</evidence>
<dbReference type="PANTHER" id="PTHR43226">
    <property type="entry name" value="XAA-PRO AMINOPEPTIDASE 3"/>
    <property type="match status" value="1"/>
</dbReference>
<evidence type="ECO:0000256" key="12">
    <source>
        <dbReference type="SAM" id="MobiDB-lite"/>
    </source>
</evidence>
<evidence type="ECO:0000256" key="9">
    <source>
        <dbReference type="ARBA" id="ARBA00023049"/>
    </source>
</evidence>
<comment type="catalytic activity">
    <reaction evidence="1">
        <text>Release of any N-terminal amino acid, including proline, that is linked to proline, even from a dipeptide or tripeptide.</text>
        <dbReference type="EC" id="3.4.11.9"/>
    </reaction>
</comment>
<dbReference type="InterPro" id="IPR029149">
    <property type="entry name" value="Creatin/AminoP/Spt16_N"/>
</dbReference>
<feature type="region of interest" description="Disordered" evidence="12">
    <location>
        <begin position="1"/>
        <end position="35"/>
    </location>
</feature>
<keyword evidence="15" id="KW-1185">Reference proteome</keyword>
<dbReference type="GO" id="GO:0070006">
    <property type="term" value="F:metalloaminopeptidase activity"/>
    <property type="evidence" value="ECO:0007669"/>
    <property type="project" value="InterPro"/>
</dbReference>
<dbReference type="SUPFAM" id="SSF55920">
    <property type="entry name" value="Creatinase/aminopeptidase"/>
    <property type="match status" value="1"/>
</dbReference>
<dbReference type="CDD" id="cd01087">
    <property type="entry name" value="Prolidase"/>
    <property type="match status" value="1"/>
</dbReference>
<evidence type="ECO:0000313" key="15">
    <source>
        <dbReference type="Proteomes" id="UP001392437"/>
    </source>
</evidence>
<gene>
    <name evidence="14" type="ORF">PG999_005068</name>
</gene>
<dbReference type="InterPro" id="IPR036005">
    <property type="entry name" value="Creatinase/aminopeptidase-like"/>
</dbReference>
<comment type="cofactor">
    <cofactor evidence="2">
        <name>Mn(2+)</name>
        <dbReference type="ChEBI" id="CHEBI:29035"/>
    </cofactor>
</comment>
<accession>A0AAW0R153</accession>
<dbReference type="GO" id="GO:0005739">
    <property type="term" value="C:mitochondrion"/>
    <property type="evidence" value="ECO:0007669"/>
    <property type="project" value="TreeGrafter"/>
</dbReference>
<keyword evidence="6" id="KW-0031">Aminopeptidase</keyword>
<keyword evidence="10" id="KW-0464">Manganese</keyword>
<evidence type="ECO:0000259" key="13">
    <source>
        <dbReference type="SMART" id="SM01011"/>
    </source>
</evidence>
<keyword evidence="8" id="KW-0378">Hydrolase</keyword>
<dbReference type="GO" id="GO:0030145">
    <property type="term" value="F:manganese ion binding"/>
    <property type="evidence" value="ECO:0007669"/>
    <property type="project" value="InterPro"/>
</dbReference>
<proteinExistence type="inferred from homology"/>
<name>A0AAW0R153_9PEZI</name>
<reference evidence="14 15" key="1">
    <citation type="submission" date="2023-01" db="EMBL/GenBank/DDBJ databases">
        <title>Analysis of 21 Apiospora genomes using comparative genomics revels a genus with tremendous synthesis potential of carbohydrate active enzymes and secondary metabolites.</title>
        <authorList>
            <person name="Sorensen T."/>
        </authorList>
    </citation>
    <scope>NUCLEOTIDE SEQUENCE [LARGE SCALE GENOMIC DNA]</scope>
    <source>
        <strain evidence="14 15">CBS 117206</strain>
    </source>
</reference>
<keyword evidence="9" id="KW-0482">Metalloprotease</keyword>
<evidence type="ECO:0000256" key="4">
    <source>
        <dbReference type="ARBA" id="ARBA00008766"/>
    </source>
</evidence>
<evidence type="ECO:0000256" key="6">
    <source>
        <dbReference type="ARBA" id="ARBA00022438"/>
    </source>
</evidence>
<keyword evidence="6" id="KW-0645">Protease</keyword>
<dbReference type="InterPro" id="IPR007865">
    <property type="entry name" value="Aminopep_P_N"/>
</dbReference>
<sequence>MKLARLPRSPWRQLGLQASRHASSLPSCHRTRASAPLQPPQIQFPAYSGLSAQSLPLSRRSYATSTVPASNVLFGQPVHETHPHMLAPGELTPGITAQEYHDRRARLIASLPPNSAVLLPSAEIQFKSGAVFHAFRQETAFLYLTGFCEPESLALLVKTDNDYVFHLWCRPKNPKQEQWYGPWSGVDAARDVWNADEAGDIGRVEYELGKALRDVTRIYTDAEITKHGVLSKMGNMLRTVAPDAGVAPLRPALNPLRAIKSPAEVACMRRAGQASGRALTNAMRQSWRYEKDLASFLEYEYHKAGLEGSAYIPVVAGGQKALLIHYVLNNGHLNEDEFVLVDAGGEYGTYITDITRTWPVNGKFTPAQKDLYEAVLSAQRHSISLCRENAGMTLDKLHSVTETSLRDNLRQLGFDVGGNRMDTLFPHHVGHYIGLDVHDVPGYSRGTALREGHCITIEPGVYVPDDDSWPEAFRGMGIRIEDSIAVGEEHPHVLTTEAVKEVVDIEALRDS</sequence>
<comment type="function">
    <text evidence="3">Catalyzes the removal of a penultimate prolyl residue from the N-termini of peptides.</text>
</comment>
<dbReference type="SUPFAM" id="SSF53092">
    <property type="entry name" value="Creatinase/prolidase N-terminal domain"/>
    <property type="match status" value="1"/>
</dbReference>
<dbReference type="EMBL" id="JAQQWP010000004">
    <property type="protein sequence ID" value="KAK8120948.1"/>
    <property type="molecule type" value="Genomic_DNA"/>
</dbReference>
<evidence type="ECO:0000256" key="5">
    <source>
        <dbReference type="ARBA" id="ARBA00012574"/>
    </source>
</evidence>
<dbReference type="Proteomes" id="UP001392437">
    <property type="component" value="Unassembled WGS sequence"/>
</dbReference>
<dbReference type="Pfam" id="PF05195">
    <property type="entry name" value="AMP_N"/>
    <property type="match status" value="1"/>
</dbReference>
<evidence type="ECO:0000256" key="7">
    <source>
        <dbReference type="ARBA" id="ARBA00022723"/>
    </source>
</evidence>
<comment type="similarity">
    <text evidence="4">Belongs to the peptidase M24B family.</text>
</comment>
<evidence type="ECO:0000256" key="10">
    <source>
        <dbReference type="ARBA" id="ARBA00023211"/>
    </source>
</evidence>
<keyword evidence="7" id="KW-0479">Metal-binding</keyword>
<feature type="domain" description="Aminopeptidase P N-terminal" evidence="13">
    <location>
        <begin position="95"/>
        <end position="228"/>
    </location>
</feature>
<dbReference type="InterPro" id="IPR000994">
    <property type="entry name" value="Pept_M24"/>
</dbReference>
<dbReference type="Pfam" id="PF00557">
    <property type="entry name" value="Peptidase_M24"/>
    <property type="match status" value="1"/>
</dbReference>
<dbReference type="Gene3D" id="3.40.350.10">
    <property type="entry name" value="Creatinase/prolidase N-terminal domain"/>
    <property type="match status" value="1"/>
</dbReference>
<comment type="caution">
    <text evidence="14">The sequence shown here is derived from an EMBL/GenBank/DDBJ whole genome shotgun (WGS) entry which is preliminary data.</text>
</comment>
<evidence type="ECO:0000256" key="2">
    <source>
        <dbReference type="ARBA" id="ARBA00001936"/>
    </source>
</evidence>
<dbReference type="InterPro" id="IPR052433">
    <property type="entry name" value="X-Pro_dipept-like"/>
</dbReference>
<protein>
    <recommendedName>
        <fullName evidence="5">Xaa-Pro aminopeptidase</fullName>
        <ecNumber evidence="5">3.4.11.9</ecNumber>
    </recommendedName>
    <alternativeName>
        <fullName evidence="11">Aminoacylproline aminopeptidase</fullName>
    </alternativeName>
</protein>
<evidence type="ECO:0000256" key="11">
    <source>
        <dbReference type="ARBA" id="ARBA00030849"/>
    </source>
</evidence>
<evidence type="ECO:0000313" key="14">
    <source>
        <dbReference type="EMBL" id="KAK8120948.1"/>
    </source>
</evidence>
<dbReference type="AlphaFoldDB" id="A0AAW0R153"/>
<dbReference type="PANTHER" id="PTHR43226:SF4">
    <property type="entry name" value="XAA-PRO AMINOPEPTIDASE 3"/>
    <property type="match status" value="1"/>
</dbReference>
<dbReference type="Gene3D" id="3.90.230.10">
    <property type="entry name" value="Creatinase/methionine aminopeptidase superfamily"/>
    <property type="match status" value="1"/>
</dbReference>
<evidence type="ECO:0000256" key="8">
    <source>
        <dbReference type="ARBA" id="ARBA00022801"/>
    </source>
</evidence>